<evidence type="ECO:0000313" key="2">
    <source>
        <dbReference type="Proteomes" id="UP000655366"/>
    </source>
</evidence>
<dbReference type="Proteomes" id="UP000655366">
    <property type="component" value="Unassembled WGS sequence"/>
</dbReference>
<reference evidence="1 2" key="1">
    <citation type="submission" date="2020-11" db="EMBL/GenBank/DDBJ databases">
        <title>Arthrobacter antarcticus sp. nov., isolated from Antarctic Soil.</title>
        <authorList>
            <person name="Li J."/>
        </authorList>
    </citation>
    <scope>NUCLEOTIDE SEQUENCE [LARGE SCALE GENOMIC DNA]</scope>
    <source>
        <strain evidence="1 2">Z1-20</strain>
    </source>
</reference>
<proteinExistence type="predicted"/>
<name>A0A931CPJ0_9MICC</name>
<dbReference type="EMBL" id="JADNYM010000005">
    <property type="protein sequence ID" value="MBG0738639.1"/>
    <property type="molecule type" value="Genomic_DNA"/>
</dbReference>
<dbReference type="AlphaFoldDB" id="A0A931CPJ0"/>
<comment type="caution">
    <text evidence="1">The sequence shown here is derived from an EMBL/GenBank/DDBJ whole genome shotgun (WGS) entry which is preliminary data.</text>
</comment>
<protein>
    <submittedName>
        <fullName evidence="1">Uncharacterized protein</fullName>
    </submittedName>
</protein>
<gene>
    <name evidence="1" type="ORF">IV500_04285</name>
</gene>
<evidence type="ECO:0000313" key="1">
    <source>
        <dbReference type="EMBL" id="MBG0738639.1"/>
    </source>
</evidence>
<accession>A0A931CPJ0</accession>
<organism evidence="1 2">
    <name type="scientific">Arthrobacter terrae</name>
    <dbReference type="NCBI Taxonomy" id="2935737"/>
    <lineage>
        <taxon>Bacteria</taxon>
        <taxon>Bacillati</taxon>
        <taxon>Actinomycetota</taxon>
        <taxon>Actinomycetes</taxon>
        <taxon>Micrococcales</taxon>
        <taxon>Micrococcaceae</taxon>
        <taxon>Arthrobacter</taxon>
    </lineage>
</organism>
<sequence>MNEHYKAAVNGLNLMKEITGSGAQPTEAMTMTAILAQATLAVAEEQAKANANLETANLIAYTQLCRLIRKQETAAAALELADQRMSAFPEIKAALAENASY</sequence>
<dbReference type="RefSeq" id="WP_196395595.1">
    <property type="nucleotide sequence ID" value="NZ_JADNYM010000005.1"/>
</dbReference>
<keyword evidence="2" id="KW-1185">Reference proteome</keyword>